<dbReference type="Proteomes" id="UP001281147">
    <property type="component" value="Unassembled WGS sequence"/>
</dbReference>
<organism evidence="1 2">
    <name type="scientific">Vermiconidia calcicola</name>
    <dbReference type="NCBI Taxonomy" id="1690605"/>
    <lineage>
        <taxon>Eukaryota</taxon>
        <taxon>Fungi</taxon>
        <taxon>Dikarya</taxon>
        <taxon>Ascomycota</taxon>
        <taxon>Pezizomycotina</taxon>
        <taxon>Dothideomycetes</taxon>
        <taxon>Dothideomycetidae</taxon>
        <taxon>Mycosphaerellales</taxon>
        <taxon>Extremaceae</taxon>
        <taxon>Vermiconidia</taxon>
    </lineage>
</organism>
<gene>
    <name evidence="1" type="ORF">LTR37_007875</name>
</gene>
<proteinExistence type="predicted"/>
<name>A0ACC3NDF8_9PEZI</name>
<comment type="caution">
    <text evidence="1">The sequence shown here is derived from an EMBL/GenBank/DDBJ whole genome shotgun (WGS) entry which is preliminary data.</text>
</comment>
<sequence length="65" mass="7231">MSGHTNPYEEKWQNRDETAPSTAALQEVQQPPLKEFHVDCPTASEDVESEDDDTGAADQDERPEG</sequence>
<keyword evidence="2" id="KW-1185">Reference proteome</keyword>
<dbReference type="EMBL" id="JAUTXU010000056">
    <property type="protein sequence ID" value="KAK3714289.1"/>
    <property type="molecule type" value="Genomic_DNA"/>
</dbReference>
<accession>A0ACC3NDF8</accession>
<protein>
    <submittedName>
        <fullName evidence="1">Uncharacterized protein</fullName>
    </submittedName>
</protein>
<evidence type="ECO:0000313" key="1">
    <source>
        <dbReference type="EMBL" id="KAK3714289.1"/>
    </source>
</evidence>
<reference evidence="1" key="1">
    <citation type="submission" date="2023-07" db="EMBL/GenBank/DDBJ databases">
        <title>Black Yeasts Isolated from many extreme environments.</title>
        <authorList>
            <person name="Coleine C."/>
            <person name="Stajich J.E."/>
            <person name="Selbmann L."/>
        </authorList>
    </citation>
    <scope>NUCLEOTIDE SEQUENCE</scope>
    <source>
        <strain evidence="1">CCFEE 5714</strain>
    </source>
</reference>
<evidence type="ECO:0000313" key="2">
    <source>
        <dbReference type="Proteomes" id="UP001281147"/>
    </source>
</evidence>